<proteinExistence type="predicted"/>
<sequence>MIGKKLYKNNADDMAQYTATAKWCNANNAHIEDKGEYYEVCENVVPEPTTEEKIAALDASYSAQKQELANEYTDALIHADTDAQELVQQEMTELDDWYDEEYRKIEGGE</sequence>
<evidence type="ECO:0000313" key="1">
    <source>
        <dbReference type="EMBL" id="SFA75812.1"/>
    </source>
</evidence>
<reference evidence="1 2" key="1">
    <citation type="submission" date="2016-10" db="EMBL/GenBank/DDBJ databases">
        <authorList>
            <person name="de Groot N.N."/>
        </authorList>
    </citation>
    <scope>NUCLEOTIDE SEQUENCE [LARGE SCALE GENOMIC DNA]</scope>
    <source>
        <strain evidence="1 2">L14</strain>
    </source>
</reference>
<dbReference type="RefSeq" id="WP_074812700.1">
    <property type="nucleotide sequence ID" value="NZ_FOJX01000001.1"/>
</dbReference>
<evidence type="ECO:0000313" key="2">
    <source>
        <dbReference type="Proteomes" id="UP000183843"/>
    </source>
</evidence>
<protein>
    <submittedName>
        <fullName evidence="1">Uncharacterized protein</fullName>
    </submittedName>
</protein>
<dbReference type="Proteomes" id="UP000183843">
    <property type="component" value="Unassembled WGS sequence"/>
</dbReference>
<accession>A0A1I0VHM2</accession>
<dbReference type="EMBL" id="FOJX01000001">
    <property type="protein sequence ID" value="SFA75812.1"/>
    <property type="molecule type" value="Genomic_DNA"/>
</dbReference>
<dbReference type="AlphaFoldDB" id="A0A1I0VHM2"/>
<organism evidence="1 2">
    <name type="scientific">Selenomonas ruminantium</name>
    <dbReference type="NCBI Taxonomy" id="971"/>
    <lineage>
        <taxon>Bacteria</taxon>
        <taxon>Bacillati</taxon>
        <taxon>Bacillota</taxon>
        <taxon>Negativicutes</taxon>
        <taxon>Selenomonadales</taxon>
        <taxon>Selenomonadaceae</taxon>
        <taxon>Selenomonas</taxon>
    </lineage>
</organism>
<gene>
    <name evidence="1" type="ORF">SAMN05216587_101622</name>
</gene>
<name>A0A1I0VHM2_SELRU</name>